<dbReference type="PROSITE" id="PS51257">
    <property type="entry name" value="PROKAR_LIPOPROTEIN"/>
    <property type="match status" value="1"/>
</dbReference>
<keyword evidence="2" id="KW-0813">Transport</keyword>
<dbReference type="Gene3D" id="2.40.160.10">
    <property type="entry name" value="Porin"/>
    <property type="match status" value="1"/>
</dbReference>
<organism evidence="4 5">
    <name type="scientific">Pseudomonas silesiensis</name>
    <dbReference type="NCBI Taxonomy" id="1853130"/>
    <lineage>
        <taxon>Bacteria</taxon>
        <taxon>Pseudomonadati</taxon>
        <taxon>Pseudomonadota</taxon>
        <taxon>Gammaproteobacteria</taxon>
        <taxon>Pseudomonadales</taxon>
        <taxon>Pseudomonadaceae</taxon>
        <taxon>Pseudomonas</taxon>
    </lineage>
</organism>
<accession>A0A191YSS2</accession>
<gene>
    <name evidence="4" type="ORF">PMA3_12540</name>
</gene>
<evidence type="ECO:0000256" key="1">
    <source>
        <dbReference type="ARBA" id="ARBA00009075"/>
    </source>
</evidence>
<dbReference type="AlphaFoldDB" id="A0A191YSS2"/>
<dbReference type="Pfam" id="PF03573">
    <property type="entry name" value="OprD"/>
    <property type="match status" value="1"/>
</dbReference>
<name>A0A191YSS2_9PSED</name>
<comment type="similarity">
    <text evidence="1">Belongs to the outer membrane porin (Opr) (TC 1.B.25) family.</text>
</comment>
<protein>
    <submittedName>
        <fullName evidence="4">Porin</fullName>
    </submittedName>
</protein>
<dbReference type="GO" id="GO:0016020">
    <property type="term" value="C:membrane"/>
    <property type="evidence" value="ECO:0007669"/>
    <property type="project" value="InterPro"/>
</dbReference>
<evidence type="ECO:0000256" key="3">
    <source>
        <dbReference type="ARBA" id="ARBA00022729"/>
    </source>
</evidence>
<dbReference type="InterPro" id="IPR023614">
    <property type="entry name" value="Porin_dom_sf"/>
</dbReference>
<keyword evidence="5" id="KW-1185">Reference proteome</keyword>
<dbReference type="PANTHER" id="PTHR34596:SF2">
    <property type="entry name" value="CHITOPORIN"/>
    <property type="match status" value="1"/>
</dbReference>
<dbReference type="EMBL" id="CP014870">
    <property type="protein sequence ID" value="ANJ55925.1"/>
    <property type="molecule type" value="Genomic_DNA"/>
</dbReference>
<dbReference type="InterPro" id="IPR005318">
    <property type="entry name" value="OM_porin_bac"/>
</dbReference>
<dbReference type="KEGG" id="psil:PMA3_12540"/>
<dbReference type="OrthoDB" id="6759120at2"/>
<evidence type="ECO:0000313" key="5">
    <source>
        <dbReference type="Proteomes" id="UP000078354"/>
    </source>
</evidence>
<evidence type="ECO:0000256" key="2">
    <source>
        <dbReference type="ARBA" id="ARBA00022448"/>
    </source>
</evidence>
<keyword evidence="3" id="KW-0732">Signal</keyword>
<dbReference type="RefSeq" id="WP_064677445.1">
    <property type="nucleotide sequence ID" value="NZ_CP014870.1"/>
</dbReference>
<evidence type="ECO:0000313" key="4">
    <source>
        <dbReference type="EMBL" id="ANJ55925.1"/>
    </source>
</evidence>
<dbReference type="Proteomes" id="UP000078354">
    <property type="component" value="Chromosome"/>
</dbReference>
<sequence>MHTPALRKAHAISGTLGGCLTLGLASPLLAEEAGFIEGATANLQLRNYYFSRDFSDIVGPNKQSKAEEWAQGFILDVRSGYTQSSIGVGVDVLGLYGVKLDSSPSRARSGLLPTHDDGKSADEYGRLGAAVKFKASSTELKIGELRPNLPVLVHSDLRLLPPTYQGASLVSKEWTGLTINAGQLHSTSLRDSTNTQDMYALINDPINPARIARFTSDRFNYLGADYSFNSNRTSVGLWQAQLEDIYQQRYYSFKHAEPVGDWTLGVSLGYFDASDDGQSIAGKLDNHALSNLLSAKHGGHTFYLGYQQIGGDDGFIQIGANTNPLGNTLPTYEFAAPDERSWQVRHDYDFAALGIPGLTTTLRYVTGDNVSTGQGFEGKDWERDLDIGYVVQSGSLRGVGIRIRNVTARSNYRSDIDENRLILSYNISLF</sequence>
<proteinExistence type="inferred from homology"/>
<dbReference type="STRING" id="1853130.PMA3_12540"/>
<dbReference type="PANTHER" id="PTHR34596">
    <property type="entry name" value="CHITOPORIN"/>
    <property type="match status" value="1"/>
</dbReference>
<dbReference type="GO" id="GO:0015288">
    <property type="term" value="F:porin activity"/>
    <property type="evidence" value="ECO:0007669"/>
    <property type="project" value="TreeGrafter"/>
</dbReference>
<reference evidence="4 5" key="1">
    <citation type="journal article" date="2018" name="Syst. Appl. Microbiol.">
        <title>Pseudomonas silesiensis sp. nov. strain A3T isolated from a biological pesticide sewage treatment plant and analysis of the complete genome sequence.</title>
        <authorList>
            <person name="Kaminski M.A."/>
            <person name="Furmanczyk E.M."/>
            <person name="Sobczak A."/>
            <person name="Dziembowski A."/>
            <person name="Lipinski L."/>
        </authorList>
    </citation>
    <scope>NUCLEOTIDE SEQUENCE [LARGE SCALE GENOMIC DNA]</scope>
    <source>
        <strain evidence="4 5">A3</strain>
    </source>
</reference>